<keyword evidence="2" id="KW-1185">Reference proteome</keyword>
<dbReference type="EMBL" id="CAJVQB010000485">
    <property type="protein sequence ID" value="CAG8491675.1"/>
    <property type="molecule type" value="Genomic_DNA"/>
</dbReference>
<evidence type="ECO:0000313" key="1">
    <source>
        <dbReference type="EMBL" id="CAG8491675.1"/>
    </source>
</evidence>
<comment type="caution">
    <text evidence="1">The sequence shown here is derived from an EMBL/GenBank/DDBJ whole genome shotgun (WGS) entry which is preliminary data.</text>
</comment>
<evidence type="ECO:0000313" key="2">
    <source>
        <dbReference type="Proteomes" id="UP000789901"/>
    </source>
</evidence>
<sequence length="128" mass="14704">MANASSIEDVEFIKTLQNDNMYSINYSEIKNIKLVKLIDYGITVKGHWRDRIVLMKHISNLINRNNEALKQLLHKLSIIKHPNILQFLGTSIGNKEPLCFSTKTHRNTVPDWMKGSLKAKQSDTARTL</sequence>
<dbReference type="InterPro" id="IPR011009">
    <property type="entry name" value="Kinase-like_dom_sf"/>
</dbReference>
<name>A0ABM8W085_GIGMA</name>
<dbReference type="SUPFAM" id="SSF56112">
    <property type="entry name" value="Protein kinase-like (PK-like)"/>
    <property type="match status" value="1"/>
</dbReference>
<gene>
    <name evidence="1" type="ORF">GMARGA_LOCUS1749</name>
</gene>
<organism evidence="1 2">
    <name type="scientific">Gigaspora margarita</name>
    <dbReference type="NCBI Taxonomy" id="4874"/>
    <lineage>
        <taxon>Eukaryota</taxon>
        <taxon>Fungi</taxon>
        <taxon>Fungi incertae sedis</taxon>
        <taxon>Mucoromycota</taxon>
        <taxon>Glomeromycotina</taxon>
        <taxon>Glomeromycetes</taxon>
        <taxon>Diversisporales</taxon>
        <taxon>Gigasporaceae</taxon>
        <taxon>Gigaspora</taxon>
    </lineage>
</organism>
<dbReference type="Gene3D" id="3.30.200.20">
    <property type="entry name" value="Phosphorylase Kinase, domain 1"/>
    <property type="match status" value="1"/>
</dbReference>
<proteinExistence type="predicted"/>
<protein>
    <submittedName>
        <fullName evidence="1">37340_t:CDS:1</fullName>
    </submittedName>
</protein>
<reference evidence="1 2" key="1">
    <citation type="submission" date="2021-06" db="EMBL/GenBank/DDBJ databases">
        <authorList>
            <person name="Kallberg Y."/>
            <person name="Tangrot J."/>
            <person name="Rosling A."/>
        </authorList>
    </citation>
    <scope>NUCLEOTIDE SEQUENCE [LARGE SCALE GENOMIC DNA]</scope>
    <source>
        <strain evidence="1 2">120-4 pot B 10/14</strain>
    </source>
</reference>
<dbReference type="Proteomes" id="UP000789901">
    <property type="component" value="Unassembled WGS sequence"/>
</dbReference>
<accession>A0ABM8W085</accession>